<comment type="caution">
    <text evidence="2">The sequence shown here is derived from an EMBL/GenBank/DDBJ whole genome shotgun (WGS) entry which is preliminary data.</text>
</comment>
<proteinExistence type="predicted"/>
<feature type="compositionally biased region" description="Polar residues" evidence="1">
    <location>
        <begin position="49"/>
        <end position="58"/>
    </location>
</feature>
<feature type="region of interest" description="Disordered" evidence="1">
    <location>
        <begin position="84"/>
        <end position="106"/>
    </location>
</feature>
<dbReference type="GeneID" id="89942369"/>
<feature type="compositionally biased region" description="Basic and acidic residues" evidence="1">
    <location>
        <begin position="140"/>
        <end position="154"/>
    </location>
</feature>
<dbReference type="Proteomes" id="UP001302812">
    <property type="component" value="Unassembled WGS sequence"/>
</dbReference>
<feature type="region of interest" description="Disordered" evidence="1">
    <location>
        <begin position="137"/>
        <end position="170"/>
    </location>
</feature>
<protein>
    <submittedName>
        <fullName evidence="2">Uncharacterized protein</fullName>
    </submittedName>
</protein>
<keyword evidence="3" id="KW-1185">Reference proteome</keyword>
<sequence length="170" mass="18527">MPSPQDYSQDEKFHHEGGMPSALGHGVRGGEPTTERERQATGYAVAGNESGQVRQNDSVDADQQLETFAEGDVARAVAKKSGAQRYQYNDENDTSQSGDLQLESLHGRGRGEVSLEANEADLERRVFLISKKAQQSVAREQIKDARKMGVDVDGRGQTGPSGRQPRAEID</sequence>
<dbReference type="EMBL" id="MU853370">
    <property type="protein sequence ID" value="KAK4107697.1"/>
    <property type="molecule type" value="Genomic_DNA"/>
</dbReference>
<organism evidence="2 3">
    <name type="scientific">Canariomyces notabilis</name>
    <dbReference type="NCBI Taxonomy" id="2074819"/>
    <lineage>
        <taxon>Eukaryota</taxon>
        <taxon>Fungi</taxon>
        <taxon>Dikarya</taxon>
        <taxon>Ascomycota</taxon>
        <taxon>Pezizomycotina</taxon>
        <taxon>Sordariomycetes</taxon>
        <taxon>Sordariomycetidae</taxon>
        <taxon>Sordariales</taxon>
        <taxon>Chaetomiaceae</taxon>
        <taxon>Canariomyces</taxon>
    </lineage>
</organism>
<dbReference type="AlphaFoldDB" id="A0AAN6T8F1"/>
<feature type="region of interest" description="Disordered" evidence="1">
    <location>
        <begin position="1"/>
        <end position="62"/>
    </location>
</feature>
<feature type="compositionally biased region" description="Polar residues" evidence="1">
    <location>
        <begin position="84"/>
        <end position="99"/>
    </location>
</feature>
<reference evidence="2" key="1">
    <citation type="journal article" date="2023" name="Mol. Phylogenet. Evol.">
        <title>Genome-scale phylogeny and comparative genomics of the fungal order Sordariales.</title>
        <authorList>
            <person name="Hensen N."/>
            <person name="Bonometti L."/>
            <person name="Westerberg I."/>
            <person name="Brannstrom I.O."/>
            <person name="Guillou S."/>
            <person name="Cros-Aarteil S."/>
            <person name="Calhoun S."/>
            <person name="Haridas S."/>
            <person name="Kuo A."/>
            <person name="Mondo S."/>
            <person name="Pangilinan J."/>
            <person name="Riley R."/>
            <person name="LaButti K."/>
            <person name="Andreopoulos B."/>
            <person name="Lipzen A."/>
            <person name="Chen C."/>
            <person name="Yan M."/>
            <person name="Daum C."/>
            <person name="Ng V."/>
            <person name="Clum A."/>
            <person name="Steindorff A."/>
            <person name="Ohm R.A."/>
            <person name="Martin F."/>
            <person name="Silar P."/>
            <person name="Natvig D.O."/>
            <person name="Lalanne C."/>
            <person name="Gautier V."/>
            <person name="Ament-Velasquez S.L."/>
            <person name="Kruys A."/>
            <person name="Hutchinson M.I."/>
            <person name="Powell A.J."/>
            <person name="Barry K."/>
            <person name="Miller A.N."/>
            <person name="Grigoriev I.V."/>
            <person name="Debuchy R."/>
            <person name="Gladieux P."/>
            <person name="Hiltunen Thoren M."/>
            <person name="Johannesson H."/>
        </authorList>
    </citation>
    <scope>NUCLEOTIDE SEQUENCE</scope>
    <source>
        <strain evidence="2">CBS 508.74</strain>
    </source>
</reference>
<accession>A0AAN6T8F1</accession>
<name>A0AAN6T8F1_9PEZI</name>
<evidence type="ECO:0000313" key="2">
    <source>
        <dbReference type="EMBL" id="KAK4107697.1"/>
    </source>
</evidence>
<evidence type="ECO:0000256" key="1">
    <source>
        <dbReference type="SAM" id="MobiDB-lite"/>
    </source>
</evidence>
<reference evidence="2" key="2">
    <citation type="submission" date="2023-05" db="EMBL/GenBank/DDBJ databases">
        <authorList>
            <consortium name="Lawrence Berkeley National Laboratory"/>
            <person name="Steindorff A."/>
            <person name="Hensen N."/>
            <person name="Bonometti L."/>
            <person name="Westerberg I."/>
            <person name="Brannstrom I.O."/>
            <person name="Guillou S."/>
            <person name="Cros-Aarteil S."/>
            <person name="Calhoun S."/>
            <person name="Haridas S."/>
            <person name="Kuo A."/>
            <person name="Mondo S."/>
            <person name="Pangilinan J."/>
            <person name="Riley R."/>
            <person name="Labutti K."/>
            <person name="Andreopoulos B."/>
            <person name="Lipzen A."/>
            <person name="Chen C."/>
            <person name="Yanf M."/>
            <person name="Daum C."/>
            <person name="Ng V."/>
            <person name="Clum A."/>
            <person name="Ohm R."/>
            <person name="Martin F."/>
            <person name="Silar P."/>
            <person name="Natvig D."/>
            <person name="Lalanne C."/>
            <person name="Gautier V."/>
            <person name="Ament-Velasquez S.L."/>
            <person name="Kruys A."/>
            <person name="Hutchinson M.I."/>
            <person name="Powell A.J."/>
            <person name="Barry K."/>
            <person name="Miller A.N."/>
            <person name="Grigoriev I.V."/>
            <person name="Debuchy R."/>
            <person name="Gladieux P."/>
            <person name="Thoren M.H."/>
            <person name="Johannesson H."/>
        </authorList>
    </citation>
    <scope>NUCLEOTIDE SEQUENCE</scope>
    <source>
        <strain evidence="2">CBS 508.74</strain>
    </source>
</reference>
<dbReference type="RefSeq" id="XP_064665267.1">
    <property type="nucleotide sequence ID" value="XM_064818244.1"/>
</dbReference>
<gene>
    <name evidence="2" type="ORF">N656DRAFT_802455</name>
</gene>
<evidence type="ECO:0000313" key="3">
    <source>
        <dbReference type="Proteomes" id="UP001302812"/>
    </source>
</evidence>